<gene>
    <name evidence="3" type="ORF">VNI00_018235</name>
</gene>
<keyword evidence="2" id="KW-0732">Signal</keyword>
<evidence type="ECO:0000256" key="1">
    <source>
        <dbReference type="SAM" id="MobiDB-lite"/>
    </source>
</evidence>
<organism evidence="3 4">
    <name type="scientific">Paramarasmius palmivorus</name>
    <dbReference type="NCBI Taxonomy" id="297713"/>
    <lineage>
        <taxon>Eukaryota</taxon>
        <taxon>Fungi</taxon>
        <taxon>Dikarya</taxon>
        <taxon>Basidiomycota</taxon>
        <taxon>Agaricomycotina</taxon>
        <taxon>Agaricomycetes</taxon>
        <taxon>Agaricomycetidae</taxon>
        <taxon>Agaricales</taxon>
        <taxon>Marasmiineae</taxon>
        <taxon>Marasmiaceae</taxon>
        <taxon>Paramarasmius</taxon>
    </lineage>
</organism>
<feature type="compositionally biased region" description="Polar residues" evidence="1">
    <location>
        <begin position="61"/>
        <end position="78"/>
    </location>
</feature>
<dbReference type="EMBL" id="JAYKXP010000219">
    <property type="protein sequence ID" value="KAK7018773.1"/>
    <property type="molecule type" value="Genomic_DNA"/>
</dbReference>
<comment type="caution">
    <text evidence="3">The sequence shown here is derived from an EMBL/GenBank/DDBJ whole genome shotgun (WGS) entry which is preliminary data.</text>
</comment>
<dbReference type="Proteomes" id="UP001383192">
    <property type="component" value="Unassembled WGS sequence"/>
</dbReference>
<evidence type="ECO:0000256" key="2">
    <source>
        <dbReference type="SAM" id="SignalP"/>
    </source>
</evidence>
<feature type="signal peptide" evidence="2">
    <location>
        <begin position="1"/>
        <end position="19"/>
    </location>
</feature>
<feature type="region of interest" description="Disordered" evidence="1">
    <location>
        <begin position="61"/>
        <end position="101"/>
    </location>
</feature>
<name>A0AAW0AZ37_9AGAR</name>
<sequence length="101" mass="11039">MSGKLRGLYLVTATHLASGALLIPEENSTNLVFKFHWPVMIKRQPEKALSNLAENAIKTYQQPTGQTAGNPMPTSKYPSSAFHVRRDPAFPSSLDSRTGPA</sequence>
<protein>
    <submittedName>
        <fullName evidence="3">Uncharacterized protein</fullName>
    </submittedName>
</protein>
<evidence type="ECO:0000313" key="4">
    <source>
        <dbReference type="Proteomes" id="UP001383192"/>
    </source>
</evidence>
<proteinExistence type="predicted"/>
<evidence type="ECO:0000313" key="3">
    <source>
        <dbReference type="EMBL" id="KAK7018773.1"/>
    </source>
</evidence>
<keyword evidence="4" id="KW-1185">Reference proteome</keyword>
<feature type="chain" id="PRO_5043743316" evidence="2">
    <location>
        <begin position="20"/>
        <end position="101"/>
    </location>
</feature>
<dbReference type="AlphaFoldDB" id="A0AAW0AZ37"/>
<reference evidence="3 4" key="1">
    <citation type="submission" date="2024-01" db="EMBL/GenBank/DDBJ databases">
        <title>A draft genome for a cacao thread blight-causing isolate of Paramarasmius palmivorus.</title>
        <authorList>
            <person name="Baruah I.K."/>
            <person name="Bukari Y."/>
            <person name="Amoako-Attah I."/>
            <person name="Meinhardt L.W."/>
            <person name="Bailey B.A."/>
            <person name="Cohen S.P."/>
        </authorList>
    </citation>
    <scope>NUCLEOTIDE SEQUENCE [LARGE SCALE GENOMIC DNA]</scope>
    <source>
        <strain evidence="3 4">GH-12</strain>
    </source>
</reference>
<accession>A0AAW0AZ37</accession>